<protein>
    <recommendedName>
        <fullName evidence="8">Prenyltransferase</fullName>
    </recommendedName>
</protein>
<evidence type="ECO:0000256" key="1">
    <source>
        <dbReference type="ARBA" id="ARBA00004141"/>
    </source>
</evidence>
<evidence type="ECO:0000256" key="4">
    <source>
        <dbReference type="ARBA" id="ARBA00023136"/>
    </source>
</evidence>
<dbReference type="Pfam" id="PF01040">
    <property type="entry name" value="UbiA"/>
    <property type="match status" value="1"/>
</dbReference>
<sequence length="402" mass="39760">MTSARGTAWAELLRVSALFTVVGDAVAGAASAGVRPNRGTALAVGASVCLYEAGMALNDWADRAEDAVDRPHRPVPSGRVTPRAALTASCALTAAGLALAAGAGRPALGVAVPLAATVWAYDLRLKHTPAAPAAMATARALDLLLGATATRAGAGRAGLSFPRPAPSRSPRSPGGLDFPRRAGRFTPVRRAPARQGGPSPALEAMGGIEDRGPGRSPGAGRGGAGAGVRRAGPGPAGGAARDPGARDALTAAAMLGAHTYAVTAVSRRETRGGSTAVPLAALAATAVLAALAARERPGSTRRTPYAHGPAASSHAAVRVAARLATPAALAAASYFRTAAKPLLHAALNPSPPLTQRAVGGGIRAMIPLQAALTARSGAAGAGVALMGLVPVARKLSRKVSPT</sequence>
<name>A0ABN3XN63_9ACTN</name>
<dbReference type="PANTHER" id="PTHR42723">
    <property type="entry name" value="CHLOROPHYLL SYNTHASE"/>
    <property type="match status" value="1"/>
</dbReference>
<feature type="region of interest" description="Disordered" evidence="5">
    <location>
        <begin position="155"/>
        <end position="243"/>
    </location>
</feature>
<dbReference type="InterPro" id="IPR000537">
    <property type="entry name" value="UbiA_prenyltransferase"/>
</dbReference>
<keyword evidence="3" id="KW-1133">Transmembrane helix</keyword>
<keyword evidence="2" id="KW-0812">Transmembrane</keyword>
<evidence type="ECO:0000313" key="6">
    <source>
        <dbReference type="EMBL" id="GAA2963061.1"/>
    </source>
</evidence>
<keyword evidence="7" id="KW-1185">Reference proteome</keyword>
<dbReference type="RefSeq" id="WP_344498613.1">
    <property type="nucleotide sequence ID" value="NZ_BAAAUD010000053.1"/>
</dbReference>
<gene>
    <name evidence="6" type="ORF">GCM10010446_55730</name>
</gene>
<dbReference type="Gene3D" id="1.10.357.140">
    <property type="entry name" value="UbiA prenyltransferase"/>
    <property type="match status" value="1"/>
</dbReference>
<feature type="compositionally biased region" description="Gly residues" evidence="5">
    <location>
        <begin position="215"/>
        <end position="226"/>
    </location>
</feature>
<evidence type="ECO:0008006" key="8">
    <source>
        <dbReference type="Google" id="ProtNLM"/>
    </source>
</evidence>
<dbReference type="EMBL" id="BAAAUD010000053">
    <property type="protein sequence ID" value="GAA2963061.1"/>
    <property type="molecule type" value="Genomic_DNA"/>
</dbReference>
<dbReference type="InterPro" id="IPR050475">
    <property type="entry name" value="Prenyltransferase_related"/>
</dbReference>
<keyword evidence="4" id="KW-0472">Membrane</keyword>
<proteinExistence type="predicted"/>
<comment type="caution">
    <text evidence="6">The sequence shown here is derived from an EMBL/GenBank/DDBJ whole genome shotgun (WGS) entry which is preliminary data.</text>
</comment>
<evidence type="ECO:0000256" key="3">
    <source>
        <dbReference type="ARBA" id="ARBA00022989"/>
    </source>
</evidence>
<organism evidence="6 7">
    <name type="scientific">Streptomyces enissocaesilis</name>
    <dbReference type="NCBI Taxonomy" id="332589"/>
    <lineage>
        <taxon>Bacteria</taxon>
        <taxon>Bacillati</taxon>
        <taxon>Actinomycetota</taxon>
        <taxon>Actinomycetes</taxon>
        <taxon>Kitasatosporales</taxon>
        <taxon>Streptomycetaceae</taxon>
        <taxon>Streptomyces</taxon>
        <taxon>Streptomyces rochei group</taxon>
    </lineage>
</organism>
<evidence type="ECO:0000313" key="7">
    <source>
        <dbReference type="Proteomes" id="UP001500403"/>
    </source>
</evidence>
<feature type="compositionally biased region" description="Low complexity" evidence="5">
    <location>
        <begin position="227"/>
        <end position="243"/>
    </location>
</feature>
<dbReference type="InterPro" id="IPR044878">
    <property type="entry name" value="UbiA_sf"/>
</dbReference>
<dbReference type="Proteomes" id="UP001500403">
    <property type="component" value="Unassembled WGS sequence"/>
</dbReference>
<evidence type="ECO:0000256" key="5">
    <source>
        <dbReference type="SAM" id="MobiDB-lite"/>
    </source>
</evidence>
<accession>A0ABN3XN63</accession>
<dbReference type="PANTHER" id="PTHR42723:SF1">
    <property type="entry name" value="CHLOROPHYLL SYNTHASE, CHLOROPLASTIC"/>
    <property type="match status" value="1"/>
</dbReference>
<comment type="subcellular location">
    <subcellularLocation>
        <location evidence="1">Membrane</location>
        <topology evidence="1">Multi-pass membrane protein</topology>
    </subcellularLocation>
</comment>
<reference evidence="6 7" key="1">
    <citation type="journal article" date="2019" name="Int. J. Syst. Evol. Microbiol.">
        <title>The Global Catalogue of Microorganisms (GCM) 10K type strain sequencing project: providing services to taxonomists for standard genome sequencing and annotation.</title>
        <authorList>
            <consortium name="The Broad Institute Genomics Platform"/>
            <consortium name="The Broad Institute Genome Sequencing Center for Infectious Disease"/>
            <person name="Wu L."/>
            <person name="Ma J."/>
        </authorList>
    </citation>
    <scope>NUCLEOTIDE SEQUENCE [LARGE SCALE GENOMIC DNA]</scope>
    <source>
        <strain evidence="6 7">JCM 9088</strain>
    </source>
</reference>
<evidence type="ECO:0000256" key="2">
    <source>
        <dbReference type="ARBA" id="ARBA00022692"/>
    </source>
</evidence>